<proteinExistence type="predicted"/>
<accession>A0ABT0N9Y3</accession>
<evidence type="ECO:0000259" key="1">
    <source>
        <dbReference type="Pfam" id="PF13466"/>
    </source>
</evidence>
<sequence length="93" mass="10334">MPDYTETFDTELTIRSVQDVYTKLHEHLAQGDALTLDAGKLIQVDTAGAQLLHLLSKLDESDSHRLTWQNGTVELQAQLQSLGIEIPALFSDI</sequence>
<gene>
    <name evidence="2" type="ORF">L2725_15575</name>
</gene>
<evidence type="ECO:0000313" key="3">
    <source>
        <dbReference type="Proteomes" id="UP001202831"/>
    </source>
</evidence>
<dbReference type="SUPFAM" id="SSF52091">
    <property type="entry name" value="SpoIIaa-like"/>
    <property type="match status" value="1"/>
</dbReference>
<organism evidence="2 3">
    <name type="scientific">Shewanella corallii</name>
    <dbReference type="NCBI Taxonomy" id="560080"/>
    <lineage>
        <taxon>Bacteria</taxon>
        <taxon>Pseudomonadati</taxon>
        <taxon>Pseudomonadota</taxon>
        <taxon>Gammaproteobacteria</taxon>
        <taxon>Alteromonadales</taxon>
        <taxon>Shewanellaceae</taxon>
        <taxon>Shewanella</taxon>
    </lineage>
</organism>
<dbReference type="Proteomes" id="UP001202831">
    <property type="component" value="Unassembled WGS sequence"/>
</dbReference>
<protein>
    <submittedName>
        <fullName evidence="2">STAS domain-containing protein</fullName>
    </submittedName>
</protein>
<feature type="domain" description="MlaB-like STAS" evidence="1">
    <location>
        <begin position="10"/>
        <end position="84"/>
    </location>
</feature>
<dbReference type="RefSeq" id="WP_115136473.1">
    <property type="nucleotide sequence ID" value="NZ_JAKIKT010000006.1"/>
</dbReference>
<dbReference type="Pfam" id="PF13466">
    <property type="entry name" value="STAS_2"/>
    <property type="match status" value="1"/>
</dbReference>
<evidence type="ECO:0000313" key="2">
    <source>
        <dbReference type="EMBL" id="MCL2915180.1"/>
    </source>
</evidence>
<name>A0ABT0N9Y3_9GAMM</name>
<comment type="caution">
    <text evidence="2">The sequence shown here is derived from an EMBL/GenBank/DDBJ whole genome shotgun (WGS) entry which is preliminary data.</text>
</comment>
<dbReference type="InterPro" id="IPR036513">
    <property type="entry name" value="STAS_dom_sf"/>
</dbReference>
<reference evidence="2 3" key="1">
    <citation type="submission" date="2022-01" db="EMBL/GenBank/DDBJ databases">
        <title>Whole genome-based taxonomy of the Shewanellaceae.</title>
        <authorList>
            <person name="Martin-Rodriguez A.J."/>
        </authorList>
    </citation>
    <scope>NUCLEOTIDE SEQUENCE [LARGE SCALE GENOMIC DNA]</scope>
    <source>
        <strain evidence="2 3">DSM 21332</strain>
    </source>
</reference>
<dbReference type="EMBL" id="JAKIKT010000006">
    <property type="protein sequence ID" value="MCL2915180.1"/>
    <property type="molecule type" value="Genomic_DNA"/>
</dbReference>
<dbReference type="InterPro" id="IPR058548">
    <property type="entry name" value="MlaB-like_STAS"/>
</dbReference>
<keyword evidence="3" id="KW-1185">Reference proteome</keyword>